<evidence type="ECO:0000313" key="7">
    <source>
        <dbReference type="Proteomes" id="UP000002281"/>
    </source>
</evidence>
<comment type="similarity">
    <text evidence="5">Belongs to the archaeal Rpo12/eukaryotic RPC10 RNA polymerase subunit family.</text>
</comment>
<organism evidence="6 7">
    <name type="scientific">Equus caballus</name>
    <name type="common">Horse</name>
    <dbReference type="NCBI Taxonomy" id="9796"/>
    <lineage>
        <taxon>Eukaryota</taxon>
        <taxon>Metazoa</taxon>
        <taxon>Chordata</taxon>
        <taxon>Craniata</taxon>
        <taxon>Vertebrata</taxon>
        <taxon>Euteleostomi</taxon>
        <taxon>Mammalia</taxon>
        <taxon>Eutheria</taxon>
        <taxon>Laurasiatheria</taxon>
        <taxon>Perissodactyla</taxon>
        <taxon>Equidae</taxon>
        <taxon>Equus</taxon>
    </lineage>
</organism>
<dbReference type="GO" id="GO:0008270">
    <property type="term" value="F:zinc ion binding"/>
    <property type="evidence" value="ECO:0007669"/>
    <property type="project" value="InterPro"/>
</dbReference>
<dbReference type="GO" id="GO:0006351">
    <property type="term" value="P:DNA-templated transcription"/>
    <property type="evidence" value="ECO:0007669"/>
    <property type="project" value="InterPro"/>
</dbReference>
<dbReference type="GO" id="GO:0003899">
    <property type="term" value="F:DNA-directed RNA polymerase activity"/>
    <property type="evidence" value="ECO:0007669"/>
    <property type="project" value="InterPro"/>
</dbReference>
<keyword evidence="4" id="KW-0539">Nucleus</keyword>
<comment type="subcellular location">
    <subcellularLocation>
        <location evidence="1">Nucleus</location>
    </subcellularLocation>
</comment>
<protein>
    <submittedName>
        <fullName evidence="6">Uncharacterized protein</fullName>
    </submittedName>
</protein>
<dbReference type="InterPro" id="IPR029040">
    <property type="entry name" value="RPABC4/Spt4"/>
</dbReference>
<dbReference type="GO" id="GO:0003677">
    <property type="term" value="F:DNA binding"/>
    <property type="evidence" value="ECO:0007669"/>
    <property type="project" value="InterPro"/>
</dbReference>
<evidence type="ECO:0000256" key="4">
    <source>
        <dbReference type="ARBA" id="ARBA00023242"/>
    </source>
</evidence>
<dbReference type="PANTHER" id="PTHR12056">
    <property type="entry name" value="DNA-DIRECTED RNA POLYMERASES I, II, AND III"/>
    <property type="match status" value="1"/>
</dbReference>
<evidence type="ECO:0000256" key="5">
    <source>
        <dbReference type="ARBA" id="ARBA00025770"/>
    </source>
</evidence>
<dbReference type="PANTHER" id="PTHR12056:SF4">
    <property type="entry name" value="DNA-DIRECTED RNA POLYMERASES I, II, AND III SUBUNIT RPABC4"/>
    <property type="match status" value="1"/>
</dbReference>
<reference evidence="6 7" key="1">
    <citation type="journal article" date="2009" name="Science">
        <title>Genome sequence, comparative analysis, and population genetics of the domestic horse.</title>
        <authorList>
            <consortium name="Broad Institute Genome Sequencing Platform"/>
            <consortium name="Broad Institute Whole Genome Assembly Team"/>
            <person name="Wade C.M."/>
            <person name="Giulotto E."/>
            <person name="Sigurdsson S."/>
            <person name="Zoli M."/>
            <person name="Gnerre S."/>
            <person name="Imsland F."/>
            <person name="Lear T.L."/>
            <person name="Adelson D.L."/>
            <person name="Bailey E."/>
            <person name="Bellone R.R."/>
            <person name="Bloecker H."/>
            <person name="Distl O."/>
            <person name="Edgar R.C."/>
            <person name="Garber M."/>
            <person name="Leeb T."/>
            <person name="Mauceli E."/>
            <person name="MacLeod J.N."/>
            <person name="Penedo M.C.T."/>
            <person name="Raison J.M."/>
            <person name="Sharpe T."/>
            <person name="Vogel J."/>
            <person name="Andersson L."/>
            <person name="Antczak D.F."/>
            <person name="Biagi T."/>
            <person name="Binns M.M."/>
            <person name="Chowdhary B.P."/>
            <person name="Coleman S.J."/>
            <person name="Della Valle G."/>
            <person name="Fryc S."/>
            <person name="Guerin G."/>
            <person name="Hasegawa T."/>
            <person name="Hill E.W."/>
            <person name="Jurka J."/>
            <person name="Kiialainen A."/>
            <person name="Lindgren G."/>
            <person name="Liu J."/>
            <person name="Magnani E."/>
            <person name="Mickelson J.R."/>
            <person name="Murray J."/>
            <person name="Nergadze S.G."/>
            <person name="Onofrio R."/>
            <person name="Pedroni S."/>
            <person name="Piras M.F."/>
            <person name="Raudsepp T."/>
            <person name="Rocchi M."/>
            <person name="Roeed K.H."/>
            <person name="Ryder O.A."/>
            <person name="Searle S."/>
            <person name="Skow L."/>
            <person name="Swinburne J.E."/>
            <person name="Syvaenen A.C."/>
            <person name="Tozaki T."/>
            <person name="Valberg S.J."/>
            <person name="Vaudin M."/>
            <person name="White J.R."/>
            <person name="Zody M.C."/>
            <person name="Lander E.S."/>
            <person name="Lindblad-Toh K."/>
        </authorList>
    </citation>
    <scope>NUCLEOTIDE SEQUENCE [LARGE SCALE GENOMIC DNA]</scope>
    <source>
        <strain evidence="6 7">Thoroughbred</strain>
    </source>
</reference>
<keyword evidence="3" id="KW-0862">Zinc</keyword>
<dbReference type="InterPro" id="IPR039747">
    <property type="entry name" value="RPABC4"/>
</dbReference>
<accession>A0A3Q2KW08</accession>
<reference evidence="6" key="3">
    <citation type="submission" date="2025-09" db="UniProtKB">
        <authorList>
            <consortium name="Ensembl"/>
        </authorList>
    </citation>
    <scope>IDENTIFICATION</scope>
    <source>
        <strain evidence="6">Thoroughbred</strain>
    </source>
</reference>
<dbReference type="InterPro" id="IPR006591">
    <property type="entry name" value="RNAP_P/RPABC4"/>
</dbReference>
<dbReference type="InParanoid" id="A0A3Q2KW08"/>
<dbReference type="Gene3D" id="2.20.28.30">
    <property type="entry name" value="RNA polymerase ii, chain L"/>
    <property type="match status" value="1"/>
</dbReference>
<keyword evidence="7" id="KW-1185">Reference proteome</keyword>
<evidence type="ECO:0000256" key="2">
    <source>
        <dbReference type="ARBA" id="ARBA00022723"/>
    </source>
</evidence>
<proteinExistence type="inferred from homology"/>
<evidence type="ECO:0000256" key="3">
    <source>
        <dbReference type="ARBA" id="ARBA00022833"/>
    </source>
</evidence>
<name>A0A3Q2KW08_HORSE</name>
<reference evidence="6" key="2">
    <citation type="submission" date="2025-08" db="UniProtKB">
        <authorList>
            <consortium name="Ensembl"/>
        </authorList>
    </citation>
    <scope>IDENTIFICATION</scope>
    <source>
        <strain evidence="6">Thoroughbred</strain>
    </source>
</reference>
<dbReference type="Pfam" id="PF03604">
    <property type="entry name" value="Zn_ribbon_RPAB4"/>
    <property type="match status" value="1"/>
</dbReference>
<dbReference type="SUPFAM" id="SSF63393">
    <property type="entry name" value="RNA polymerase subunits"/>
    <property type="match status" value="1"/>
</dbReference>
<dbReference type="GeneTree" id="ENSGT00390000008918"/>
<keyword evidence="2" id="KW-0479">Metal-binding</keyword>
<evidence type="ECO:0000256" key="1">
    <source>
        <dbReference type="ARBA" id="ARBA00004123"/>
    </source>
</evidence>
<dbReference type="Ensembl" id="ENSECAT00000039451.3">
    <property type="protein sequence ID" value="ENSECAP00000028527.3"/>
    <property type="gene ID" value="ENSECAG00000034173.3"/>
</dbReference>
<dbReference type="PaxDb" id="9796-ENSECAP00000028527"/>
<dbReference type="SMART" id="SM00659">
    <property type="entry name" value="RPOLCX"/>
    <property type="match status" value="1"/>
</dbReference>
<dbReference type="Proteomes" id="UP000002281">
    <property type="component" value="Chromosome 2"/>
</dbReference>
<sequence>MWGLTVDTQKDVKPSKQQPMTFIYRKCLTENEIISRDPIRCRECQYRIMYRKRTKTGGFRCSMKYRIQKTIFICIWTCC</sequence>
<evidence type="ECO:0000313" key="6">
    <source>
        <dbReference type="Ensembl" id="ENSECAP00000028527.3"/>
    </source>
</evidence>
<dbReference type="STRING" id="9796.ENSECAP00000028527"/>
<dbReference type="AlphaFoldDB" id="A0A3Q2KW08"/>
<dbReference type="GO" id="GO:0005634">
    <property type="term" value="C:nucleus"/>
    <property type="evidence" value="ECO:0007669"/>
    <property type="project" value="UniProtKB-SubCell"/>
</dbReference>